<reference evidence="1" key="1">
    <citation type="submission" date="2018-11" db="EMBL/GenBank/DDBJ databases">
        <authorList>
            <consortium name="Pathogen Informatics"/>
        </authorList>
    </citation>
    <scope>NUCLEOTIDE SEQUENCE</scope>
</reference>
<comment type="caution">
    <text evidence="1">The sequence shown here is derived from an EMBL/GenBank/DDBJ whole genome shotgun (WGS) entry which is preliminary data.</text>
</comment>
<sequence length="121" mass="13937">MGIFWFLSPSFTRAVFTRFFFNFPTSCFWYFGNWNSPSKHVYTCTVQPILALDIGPFFVFSKLFSPFSAQSGSCYSHCQRWATFAGTSIFRSCRGNCQSGRALPSVFDSYCFFSQTFYGPR</sequence>
<protein>
    <submittedName>
        <fullName evidence="1">Uncharacterized protein</fullName>
    </submittedName>
</protein>
<gene>
    <name evidence="1" type="ORF">PXEA_LOCUS15148</name>
</gene>
<dbReference type="AlphaFoldDB" id="A0A448WWA2"/>
<dbReference type="EMBL" id="CAAALY010052702">
    <property type="protein sequence ID" value="VEL21708.1"/>
    <property type="molecule type" value="Genomic_DNA"/>
</dbReference>
<evidence type="ECO:0000313" key="1">
    <source>
        <dbReference type="EMBL" id="VEL21708.1"/>
    </source>
</evidence>
<proteinExistence type="predicted"/>
<accession>A0A448WWA2</accession>
<name>A0A448WWA2_9PLAT</name>
<keyword evidence="2" id="KW-1185">Reference proteome</keyword>
<dbReference type="Proteomes" id="UP000784294">
    <property type="component" value="Unassembled WGS sequence"/>
</dbReference>
<evidence type="ECO:0000313" key="2">
    <source>
        <dbReference type="Proteomes" id="UP000784294"/>
    </source>
</evidence>
<organism evidence="1 2">
    <name type="scientific">Protopolystoma xenopodis</name>
    <dbReference type="NCBI Taxonomy" id="117903"/>
    <lineage>
        <taxon>Eukaryota</taxon>
        <taxon>Metazoa</taxon>
        <taxon>Spiralia</taxon>
        <taxon>Lophotrochozoa</taxon>
        <taxon>Platyhelminthes</taxon>
        <taxon>Monogenea</taxon>
        <taxon>Polyopisthocotylea</taxon>
        <taxon>Polystomatidea</taxon>
        <taxon>Polystomatidae</taxon>
        <taxon>Protopolystoma</taxon>
    </lineage>
</organism>